<dbReference type="PANTHER" id="PTHR39419:SF1">
    <property type="entry name" value="SLL0814 PROTEIN"/>
    <property type="match status" value="1"/>
</dbReference>
<sequence length="182" mass="20674">MEHLGVTTNFLFGAYDYHTNFGFMIGETPVTIGFAWLLVIGCSHEMARGMTKGMKGITKWVSFIAAGSLVTVTMDLILDPVSYIIKHYWEWENEGVYYGIPLSNFIGWFLLASLFHTTGSLLLSKHACNSSWERRMGLTFGLINGMFILIAITGELFWAAILTAGLSVMWYFIYHWRVKKYA</sequence>
<reference evidence="2 3" key="1">
    <citation type="submission" date="2022-04" db="EMBL/GenBank/DDBJ databases">
        <title>Halobacillus sp. isolated from saltern.</title>
        <authorList>
            <person name="Won M."/>
            <person name="Lee C.-M."/>
            <person name="Woen H.-Y."/>
            <person name="Kwon S.-W."/>
        </authorList>
    </citation>
    <scope>NUCLEOTIDE SEQUENCE [LARGE SCALE GENOMIC DNA]</scope>
    <source>
        <strain evidence="2 3">SSBR10-3</strain>
    </source>
</reference>
<feature type="transmembrane region" description="Helical" evidence="1">
    <location>
        <begin position="105"/>
        <end position="124"/>
    </location>
</feature>
<dbReference type="EMBL" id="CP095073">
    <property type="protein sequence ID" value="UOQ46497.1"/>
    <property type="molecule type" value="Genomic_DNA"/>
</dbReference>
<evidence type="ECO:0000313" key="2">
    <source>
        <dbReference type="EMBL" id="UOQ46497.1"/>
    </source>
</evidence>
<dbReference type="Pfam" id="PF04240">
    <property type="entry name" value="Caroten_synth"/>
    <property type="match status" value="1"/>
</dbReference>
<proteinExistence type="predicted"/>
<keyword evidence="1" id="KW-0472">Membrane</keyword>
<keyword evidence="1" id="KW-1133">Transmembrane helix</keyword>
<feature type="transmembrane region" description="Helical" evidence="1">
    <location>
        <begin position="136"/>
        <end position="152"/>
    </location>
</feature>
<protein>
    <submittedName>
        <fullName evidence="2">Carotenoid biosynthesis protein</fullName>
    </submittedName>
</protein>
<dbReference type="Proteomes" id="UP000831787">
    <property type="component" value="Chromosome"/>
</dbReference>
<name>A0ABY4ERG8_9BACI</name>
<keyword evidence="1" id="KW-0812">Transmembrane</keyword>
<keyword evidence="3" id="KW-1185">Reference proteome</keyword>
<dbReference type="PANTHER" id="PTHR39419">
    <property type="entry name" value="SLL0814 PROTEIN"/>
    <property type="match status" value="1"/>
</dbReference>
<accession>A0ABY4ERG8</accession>
<dbReference type="InterPro" id="IPR007354">
    <property type="entry name" value="CruF-like"/>
</dbReference>
<evidence type="ECO:0000313" key="3">
    <source>
        <dbReference type="Proteomes" id="UP000831787"/>
    </source>
</evidence>
<feature type="transmembrane region" description="Helical" evidence="1">
    <location>
        <begin position="20"/>
        <end position="39"/>
    </location>
</feature>
<feature type="transmembrane region" description="Helical" evidence="1">
    <location>
        <begin position="60"/>
        <end position="85"/>
    </location>
</feature>
<evidence type="ECO:0000256" key="1">
    <source>
        <dbReference type="SAM" id="Phobius"/>
    </source>
</evidence>
<gene>
    <name evidence="2" type="ORF">MUN89_15030</name>
</gene>
<organism evidence="2 3">
    <name type="scientific">Halobacillus salinarum</name>
    <dbReference type="NCBI Taxonomy" id="2932257"/>
    <lineage>
        <taxon>Bacteria</taxon>
        <taxon>Bacillati</taxon>
        <taxon>Bacillota</taxon>
        <taxon>Bacilli</taxon>
        <taxon>Bacillales</taxon>
        <taxon>Bacillaceae</taxon>
        <taxon>Halobacillus</taxon>
    </lineage>
</organism>
<feature type="transmembrane region" description="Helical" evidence="1">
    <location>
        <begin position="158"/>
        <end position="176"/>
    </location>
</feature>